<dbReference type="RefSeq" id="WP_131152789.1">
    <property type="nucleotide sequence ID" value="NZ_SJTG01000008.1"/>
</dbReference>
<evidence type="ECO:0000313" key="2">
    <source>
        <dbReference type="EMBL" id="TCI05970.1"/>
    </source>
</evidence>
<keyword evidence="3" id="KW-1185">Reference proteome</keyword>
<dbReference type="InterPro" id="IPR047039">
    <property type="entry name" value="AMN_phosphorylase"/>
</dbReference>
<keyword evidence="2" id="KW-0378">Hydrolase</keyword>
<accession>A0A4V2NKT8</accession>
<dbReference type="PANTHER" id="PTHR43691:SF6">
    <property type="entry name" value="AMP NUCLEOSIDASE"/>
    <property type="match status" value="1"/>
</dbReference>
<organism evidence="2 3">
    <name type="scientific">Dyella soli</name>
    <dbReference type="NCBI Taxonomy" id="522319"/>
    <lineage>
        <taxon>Bacteria</taxon>
        <taxon>Pseudomonadati</taxon>
        <taxon>Pseudomonadota</taxon>
        <taxon>Gammaproteobacteria</taxon>
        <taxon>Lysobacterales</taxon>
        <taxon>Rhodanobacteraceae</taxon>
        <taxon>Dyella</taxon>
    </lineage>
</organism>
<dbReference type="EMBL" id="SJTG01000008">
    <property type="protein sequence ID" value="TCI05970.1"/>
    <property type="molecule type" value="Genomic_DNA"/>
</dbReference>
<dbReference type="PANTHER" id="PTHR43691">
    <property type="entry name" value="URIDINE PHOSPHORYLASE"/>
    <property type="match status" value="1"/>
</dbReference>
<name>A0A4V2NKT8_9GAMM</name>
<protein>
    <submittedName>
        <fullName evidence="2">AMP nucleosidase</fullName>
        <ecNumber evidence="2">3.2.2.4</ecNumber>
    </submittedName>
</protein>
<dbReference type="Gene3D" id="3.40.50.1580">
    <property type="entry name" value="Nucleoside phosphorylase domain"/>
    <property type="match status" value="1"/>
</dbReference>
<dbReference type="InterPro" id="IPR000845">
    <property type="entry name" value="Nucleoside_phosphorylase_d"/>
</dbReference>
<dbReference type="Proteomes" id="UP000291822">
    <property type="component" value="Unassembled WGS sequence"/>
</dbReference>
<comment type="caution">
    <text evidence="2">The sequence shown here is derived from an EMBL/GenBank/DDBJ whole genome shotgun (WGS) entry which is preliminary data.</text>
</comment>
<keyword evidence="2" id="KW-0326">Glycosidase</keyword>
<evidence type="ECO:0000259" key="1">
    <source>
        <dbReference type="Pfam" id="PF01048"/>
    </source>
</evidence>
<dbReference type="CDD" id="cd17762">
    <property type="entry name" value="AMN"/>
    <property type="match status" value="1"/>
</dbReference>
<dbReference type="NCBIfam" id="NF005500">
    <property type="entry name" value="PRK07115.1"/>
    <property type="match status" value="1"/>
</dbReference>
<sequence length="267" mass="29701">MKDKQEIVSNWLPRYTGTALEEFGEHILLTNFGHYVDLFAQWHGVEVKGRDKPMPNATADGITLINFGMGSPNAATVMDLLSAISPKAALFLGKCGGVKKKNAIGDLVLPIAAIRGEGTSNDYLPPEVPALPAFQLQRGVSTMIRDLGYDYWTGTVYTTNRRVWEHDEAFKEYLRRTRCMAVDMETATIFAAGFANKIPCGALLLVSDQPMIPEGVKTEASDRSVTAQYVERHIRIGIEALKLVRRNGRSVKHLRFEDESDRSDIEL</sequence>
<dbReference type="GO" id="GO:0009116">
    <property type="term" value="P:nucleoside metabolic process"/>
    <property type="evidence" value="ECO:0007669"/>
    <property type="project" value="InterPro"/>
</dbReference>
<dbReference type="Pfam" id="PF01048">
    <property type="entry name" value="PNP_UDP_1"/>
    <property type="match status" value="1"/>
</dbReference>
<gene>
    <name evidence="2" type="ORF">EZM97_36265</name>
</gene>
<reference evidence="2 3" key="1">
    <citation type="submission" date="2019-02" db="EMBL/GenBank/DDBJ databases">
        <title>Dyella amyloliquefaciens sp. nov., isolated from forest soil.</title>
        <authorList>
            <person name="Gao Z.-H."/>
            <person name="Qiu L.-H."/>
        </authorList>
    </citation>
    <scope>NUCLEOTIDE SEQUENCE [LARGE SCALE GENOMIC DNA]</scope>
    <source>
        <strain evidence="2 3">KACC 12747</strain>
    </source>
</reference>
<dbReference type="InterPro" id="IPR035994">
    <property type="entry name" value="Nucleoside_phosphorylase_sf"/>
</dbReference>
<proteinExistence type="predicted"/>
<dbReference type="InterPro" id="IPR010944">
    <property type="entry name" value="AMN-like"/>
</dbReference>
<feature type="domain" description="Nucleoside phosphorylase" evidence="1">
    <location>
        <begin position="57"/>
        <end position="240"/>
    </location>
</feature>
<dbReference type="AlphaFoldDB" id="A0A4V2NKT8"/>
<dbReference type="GO" id="GO:0008714">
    <property type="term" value="F:AMP nucleosidase activity"/>
    <property type="evidence" value="ECO:0007669"/>
    <property type="project" value="UniProtKB-EC"/>
</dbReference>
<dbReference type="SUPFAM" id="SSF53167">
    <property type="entry name" value="Purine and uridine phosphorylases"/>
    <property type="match status" value="1"/>
</dbReference>
<dbReference type="NCBIfam" id="TIGR01721">
    <property type="entry name" value="AMN-like"/>
    <property type="match status" value="1"/>
</dbReference>
<dbReference type="GO" id="GO:0005829">
    <property type="term" value="C:cytosol"/>
    <property type="evidence" value="ECO:0007669"/>
    <property type="project" value="TreeGrafter"/>
</dbReference>
<dbReference type="EC" id="3.2.2.4" evidence="2"/>
<evidence type="ECO:0000313" key="3">
    <source>
        <dbReference type="Proteomes" id="UP000291822"/>
    </source>
</evidence>